<keyword evidence="1" id="KW-0378">Hydrolase</keyword>
<proteinExistence type="predicted"/>
<dbReference type="PANTHER" id="PTHR39456:SF1">
    <property type="entry name" value="METAL-DEPENDENT HYDROLASE"/>
    <property type="match status" value="1"/>
</dbReference>
<evidence type="ECO:0000313" key="1">
    <source>
        <dbReference type="EMBL" id="QJQ31455.1"/>
    </source>
</evidence>
<organism evidence="1 2">
    <name type="scientific">Sphingomonas lacunae</name>
    <dbReference type="NCBI Taxonomy" id="2698828"/>
    <lineage>
        <taxon>Bacteria</taxon>
        <taxon>Pseudomonadati</taxon>
        <taxon>Pseudomonadota</taxon>
        <taxon>Alphaproteobacteria</taxon>
        <taxon>Sphingomonadales</taxon>
        <taxon>Sphingomonadaceae</taxon>
        <taxon>Sphingomonas</taxon>
    </lineage>
</organism>
<reference evidence="1 2" key="1">
    <citation type="submission" date="2020-01" db="EMBL/GenBank/DDBJ databases">
        <title>Sphingomonas sp. strain CSW-10.</title>
        <authorList>
            <person name="Chen W.-M."/>
        </authorList>
    </citation>
    <scope>NUCLEOTIDE SEQUENCE [LARGE SCALE GENOMIC DNA]</scope>
    <source>
        <strain evidence="1 2">CSW-10</strain>
    </source>
</reference>
<dbReference type="Proteomes" id="UP000503018">
    <property type="component" value="Chromosome"/>
</dbReference>
<dbReference type="AlphaFoldDB" id="A0A6M4AQY8"/>
<dbReference type="InterPro" id="IPR016516">
    <property type="entry name" value="UCP07580"/>
</dbReference>
<gene>
    <name evidence="1" type="ORF">GV829_02490</name>
</gene>
<dbReference type="KEGG" id="slan:GV829_02490"/>
<sequence>MESDLAIRRSDRSIQPIIVRQGAFDFPDDIAAHWIPSEPEFAQMINGASFVMPHLEPFLVATLAEAGRAITDPDIRREARDFCMQETQHYRTHRRFNDSLLAKGYGGLIAVEQAMAASYAQLARRPLATRLAYAAGFEAMTLGVTNWMVSNRLRLFSGADSRVASFILWHLVEETEHKLVAHDVYCAVTPGYWRRAWGVFHGSLDVIRWTRRSYVALLLQDGRWQTLRGRLRIWSWAARFLAGSLPAVLRALVPGHDPRSIRHPAWVDQWIAGHARHQANDAVGKGGAMPLLDTGSATMPVPF</sequence>
<protein>
    <submittedName>
        <fullName evidence="1">Metal-dependent hydrolase</fullName>
    </submittedName>
</protein>
<accession>A0A6M4AQY8</accession>
<dbReference type="GO" id="GO:0016787">
    <property type="term" value="F:hydrolase activity"/>
    <property type="evidence" value="ECO:0007669"/>
    <property type="project" value="UniProtKB-KW"/>
</dbReference>
<dbReference type="EMBL" id="CP053015">
    <property type="protein sequence ID" value="QJQ31455.1"/>
    <property type="molecule type" value="Genomic_DNA"/>
</dbReference>
<name>A0A6M4AQY8_9SPHN</name>
<dbReference type="PANTHER" id="PTHR39456">
    <property type="entry name" value="METAL-DEPENDENT HYDROLASE"/>
    <property type="match status" value="1"/>
</dbReference>
<dbReference type="Pfam" id="PF10118">
    <property type="entry name" value="Metal_hydrol"/>
    <property type="match status" value="1"/>
</dbReference>
<keyword evidence="2" id="KW-1185">Reference proteome</keyword>
<dbReference type="RefSeq" id="WP_169943674.1">
    <property type="nucleotide sequence ID" value="NZ_CP053015.1"/>
</dbReference>
<evidence type="ECO:0000313" key="2">
    <source>
        <dbReference type="Proteomes" id="UP000503018"/>
    </source>
</evidence>